<evidence type="ECO:0000256" key="2">
    <source>
        <dbReference type="ARBA" id="ARBA00007590"/>
    </source>
</evidence>
<reference evidence="8" key="1">
    <citation type="journal article" date="2010" name="PLoS Negl. Trop. Dis.">
        <title>The genome sequence of Trypanosoma brucei gambiense, causative agent of chronic human african trypanosomiasis.</title>
        <authorList>
            <person name="Jackson A.P."/>
            <person name="Sanders M."/>
            <person name="Berry A."/>
            <person name="McQuillan J."/>
            <person name="Aslett M.A."/>
            <person name="Quail M.A."/>
            <person name="Chukualim B."/>
            <person name="Capewell P."/>
            <person name="MacLeod A."/>
            <person name="Melville S.E."/>
            <person name="Gibson W."/>
            <person name="Barry J.D."/>
            <person name="Berriman M."/>
            <person name="Hertz-Fowler C."/>
        </authorList>
    </citation>
    <scope>NUCLEOTIDE SEQUENCE [LARGE SCALE GENOMIC DNA]</scope>
    <source>
        <strain evidence="8">MHOM/CI/86/DAL972</strain>
    </source>
</reference>
<evidence type="ECO:0000313" key="8">
    <source>
        <dbReference type="Proteomes" id="UP000002316"/>
    </source>
</evidence>
<evidence type="ECO:0000256" key="4">
    <source>
        <dbReference type="ARBA" id="ARBA00022989"/>
    </source>
</evidence>
<dbReference type="KEGG" id="tbg:TbgDal_XI16930"/>
<dbReference type="VEuPathDB" id="TriTrypDB:Tbg972.11.16930"/>
<feature type="transmembrane region" description="Helical" evidence="6">
    <location>
        <begin position="51"/>
        <end position="72"/>
    </location>
</feature>
<keyword evidence="5 6" id="KW-0472">Membrane</keyword>
<comment type="subcellular location">
    <subcellularLocation>
        <location evidence="1">Membrane</location>
    </subcellularLocation>
</comment>
<comment type="similarity">
    <text evidence="2">Belongs to the TMEM14 family.</text>
</comment>
<dbReference type="PANTHER" id="PTHR12668">
    <property type="entry name" value="TRANSMEMBRANE PROTEIN 14, 15"/>
    <property type="match status" value="1"/>
</dbReference>
<dbReference type="PANTHER" id="PTHR12668:SF43">
    <property type="entry name" value="TRANSMEMBRANE PROTEIN 14 HOMOLOG"/>
    <property type="match status" value="1"/>
</dbReference>
<dbReference type="Pfam" id="PF03647">
    <property type="entry name" value="Tmemb_14"/>
    <property type="match status" value="1"/>
</dbReference>
<dbReference type="InterPro" id="IPR044890">
    <property type="entry name" value="TMEM14_sf"/>
</dbReference>
<keyword evidence="3 6" id="KW-0812">Transmembrane</keyword>
<sequence>MHTVFFSLVQLSDKPERYVIVRRTRTHPRLHSHFFCVSCSYHQPYFNLSKMANVIASGTLAVLLPLGGYMGYSKKNSVASLAAGVSAGLISAVSLIYLLSDSNHKVANRVEACMSFLLSAVMAFRYLKSRKPTPLYVSLLTGMCFLFGFAPYSF</sequence>
<dbReference type="GeneID" id="23866900"/>
<protein>
    <recommendedName>
        <fullName evidence="9">Transmembrane proteins 14C</fullName>
    </recommendedName>
</protein>
<proteinExistence type="inferred from homology"/>
<evidence type="ECO:0000256" key="5">
    <source>
        <dbReference type="ARBA" id="ARBA00023136"/>
    </source>
</evidence>
<evidence type="ECO:0000256" key="6">
    <source>
        <dbReference type="SAM" id="Phobius"/>
    </source>
</evidence>
<gene>
    <name evidence="7" type="ORF">TbgDal_XI16930</name>
</gene>
<evidence type="ECO:0000256" key="1">
    <source>
        <dbReference type="ARBA" id="ARBA00004370"/>
    </source>
</evidence>
<dbReference type="GO" id="GO:0016020">
    <property type="term" value="C:membrane"/>
    <property type="evidence" value="ECO:0007669"/>
    <property type="project" value="UniProtKB-SubCell"/>
</dbReference>
<feature type="transmembrane region" description="Helical" evidence="6">
    <location>
        <begin position="79"/>
        <end position="100"/>
    </location>
</feature>
<dbReference type="AlphaFoldDB" id="D0AA72"/>
<accession>D0AA72</accession>
<dbReference type="Gene3D" id="1.10.10.1740">
    <property type="entry name" value="Transmembrane protein 14-like"/>
    <property type="match status" value="1"/>
</dbReference>
<organism evidence="7 8">
    <name type="scientific">Trypanosoma brucei gambiense (strain MHOM/CI/86/DAL972)</name>
    <dbReference type="NCBI Taxonomy" id="679716"/>
    <lineage>
        <taxon>Eukaryota</taxon>
        <taxon>Discoba</taxon>
        <taxon>Euglenozoa</taxon>
        <taxon>Kinetoplastea</taxon>
        <taxon>Metakinetoplastina</taxon>
        <taxon>Trypanosomatida</taxon>
        <taxon>Trypanosomatidae</taxon>
        <taxon>Trypanosoma</taxon>
    </lineage>
</organism>
<dbReference type="EMBL" id="FN554974">
    <property type="protein sequence ID" value="CBH18573.1"/>
    <property type="molecule type" value="Genomic_DNA"/>
</dbReference>
<dbReference type="OrthoDB" id="5620at2759"/>
<evidence type="ECO:0008006" key="9">
    <source>
        <dbReference type="Google" id="ProtNLM"/>
    </source>
</evidence>
<dbReference type="Proteomes" id="UP000002316">
    <property type="component" value="Chromosome 11"/>
</dbReference>
<evidence type="ECO:0000256" key="3">
    <source>
        <dbReference type="ARBA" id="ARBA00022692"/>
    </source>
</evidence>
<feature type="transmembrane region" description="Helical" evidence="6">
    <location>
        <begin position="134"/>
        <end position="152"/>
    </location>
</feature>
<keyword evidence="4 6" id="KW-1133">Transmembrane helix</keyword>
<evidence type="ECO:0000313" key="7">
    <source>
        <dbReference type="EMBL" id="CBH18573.1"/>
    </source>
</evidence>
<feature type="transmembrane region" description="Helical" evidence="6">
    <location>
        <begin position="106"/>
        <end position="127"/>
    </location>
</feature>
<dbReference type="InterPro" id="IPR005349">
    <property type="entry name" value="TMEM14"/>
</dbReference>
<dbReference type="RefSeq" id="XP_011780837.1">
    <property type="nucleotide sequence ID" value="XM_011782535.1"/>
</dbReference>
<name>D0AA72_TRYB9</name>